<dbReference type="Pfam" id="PF07786">
    <property type="entry name" value="HGSNAT_cat"/>
    <property type="match status" value="1"/>
</dbReference>
<evidence type="ECO:0000313" key="3">
    <source>
        <dbReference type="EMBL" id="SHH40362.1"/>
    </source>
</evidence>
<feature type="transmembrane region" description="Helical" evidence="1">
    <location>
        <begin position="7"/>
        <end position="27"/>
    </location>
</feature>
<keyword evidence="1" id="KW-1133">Transmembrane helix</keyword>
<reference evidence="3 4" key="1">
    <citation type="submission" date="2016-11" db="EMBL/GenBank/DDBJ databases">
        <authorList>
            <person name="Jaros S."/>
            <person name="Januszkiewicz K."/>
            <person name="Wedrychowicz H."/>
        </authorList>
    </citation>
    <scope>NUCLEOTIDE SEQUENCE [LARGE SCALE GENOMIC DNA]</scope>
    <source>
        <strain evidence="3 4">DSM 21120</strain>
    </source>
</reference>
<feature type="domain" description="Heparan-alpha-glucosaminide N-acetyltransferase catalytic" evidence="2">
    <location>
        <begin position="7"/>
        <end position="231"/>
    </location>
</feature>
<dbReference type="Proteomes" id="UP000184032">
    <property type="component" value="Unassembled WGS sequence"/>
</dbReference>
<evidence type="ECO:0000256" key="1">
    <source>
        <dbReference type="SAM" id="Phobius"/>
    </source>
</evidence>
<feature type="transmembrane region" description="Helical" evidence="1">
    <location>
        <begin position="97"/>
        <end position="115"/>
    </location>
</feature>
<dbReference type="AlphaFoldDB" id="A0A1M5SPE6"/>
<feature type="transmembrane region" description="Helical" evidence="1">
    <location>
        <begin position="223"/>
        <end position="244"/>
    </location>
</feature>
<dbReference type="STRING" id="1120995.SAMN02745245_01237"/>
<dbReference type="RefSeq" id="WP_083529092.1">
    <property type="nucleotide sequence ID" value="NZ_FQXI01000008.1"/>
</dbReference>
<accession>A0A1M5SPE6</accession>
<proteinExistence type="predicted"/>
<dbReference type="InterPro" id="IPR012429">
    <property type="entry name" value="HGSNAT_cat"/>
</dbReference>
<keyword evidence="4" id="KW-1185">Reference proteome</keyword>
<protein>
    <submittedName>
        <fullName evidence="3">Uncharacterized membrane protein</fullName>
    </submittedName>
</protein>
<feature type="transmembrane region" description="Helical" evidence="1">
    <location>
        <begin position="74"/>
        <end position="91"/>
    </location>
</feature>
<name>A0A1M5SPE6_9FIRM</name>
<keyword evidence="1" id="KW-0812">Transmembrane</keyword>
<feature type="transmembrane region" description="Helical" evidence="1">
    <location>
        <begin position="122"/>
        <end position="141"/>
    </location>
</feature>
<evidence type="ECO:0000259" key="2">
    <source>
        <dbReference type="Pfam" id="PF07786"/>
    </source>
</evidence>
<organism evidence="3 4">
    <name type="scientific">Anaerosphaera aminiphila DSM 21120</name>
    <dbReference type="NCBI Taxonomy" id="1120995"/>
    <lineage>
        <taxon>Bacteria</taxon>
        <taxon>Bacillati</taxon>
        <taxon>Bacillota</taxon>
        <taxon>Tissierellia</taxon>
        <taxon>Tissierellales</taxon>
        <taxon>Peptoniphilaceae</taxon>
        <taxon>Anaerosphaera</taxon>
    </lineage>
</organism>
<keyword evidence="1" id="KW-0472">Membrane</keyword>
<feature type="transmembrane region" description="Helical" evidence="1">
    <location>
        <begin position="183"/>
        <end position="202"/>
    </location>
</feature>
<sequence>MKKGRNYYVDMVRGLMIISMVIYHILYDLVYFFNYKIEFLHGRVAEVWQVSTVIIFLIVSGISLRFYKSYKKRGAYIFALGFVITIATYLFDSDDYVLFGILSLIGASIFIIGLIEKGLLKINKYLGILMFLLLFVVFYNLPSGYLNLGFTKINVPEFLYSLKYTFIVGLPHAGFSSVDYFPIVPWFFIFVVGFYMGIVVEEKGYLSPMGKPNILSYIGERSLIIYLLHQVVIYAVLFIISKFIT</sequence>
<dbReference type="EMBL" id="FQXI01000008">
    <property type="protein sequence ID" value="SHH40362.1"/>
    <property type="molecule type" value="Genomic_DNA"/>
</dbReference>
<dbReference type="OrthoDB" id="9807591at2"/>
<evidence type="ECO:0000313" key="4">
    <source>
        <dbReference type="Proteomes" id="UP000184032"/>
    </source>
</evidence>
<gene>
    <name evidence="3" type="ORF">SAMN02745245_01237</name>
</gene>
<feature type="transmembrane region" description="Helical" evidence="1">
    <location>
        <begin position="47"/>
        <end position="67"/>
    </location>
</feature>